<keyword evidence="3" id="KW-1185">Reference proteome</keyword>
<gene>
    <name evidence="2" type="ORF">HEB94_008729</name>
</gene>
<feature type="domain" description="Glyoxalase-like" evidence="1">
    <location>
        <begin position="7"/>
        <end position="148"/>
    </location>
</feature>
<dbReference type="SUPFAM" id="SSF54593">
    <property type="entry name" value="Glyoxalase/Bleomycin resistance protein/Dihydroxybiphenyl dioxygenase"/>
    <property type="match status" value="1"/>
</dbReference>
<reference evidence="2" key="1">
    <citation type="submission" date="2020-10" db="EMBL/GenBank/DDBJ databases">
        <title>Sequencing the genomes of 1000 actinobacteria strains.</title>
        <authorList>
            <person name="Klenk H.-P."/>
        </authorList>
    </citation>
    <scope>NUCLEOTIDE SEQUENCE</scope>
    <source>
        <strain evidence="2">DSM 45354</strain>
    </source>
</reference>
<evidence type="ECO:0000313" key="3">
    <source>
        <dbReference type="Proteomes" id="UP000638648"/>
    </source>
</evidence>
<dbReference type="EMBL" id="JADBEM010000001">
    <property type="protein sequence ID" value="MBE1611881.1"/>
    <property type="molecule type" value="Genomic_DNA"/>
</dbReference>
<comment type="caution">
    <text evidence="2">The sequence shown here is derived from an EMBL/GenBank/DDBJ whole genome shotgun (WGS) entry which is preliminary data.</text>
</comment>
<name>A0A927RP89_9ACTN</name>
<protein>
    <recommendedName>
        <fullName evidence="1">Glyoxalase-like domain-containing protein</fullName>
    </recommendedName>
</protein>
<dbReference type="Gene3D" id="3.10.180.10">
    <property type="entry name" value="2,3-Dihydroxybiphenyl 1,2-Dioxygenase, domain 1"/>
    <property type="match status" value="1"/>
</dbReference>
<organism evidence="2 3">
    <name type="scientific">Actinopolymorpha pittospori</name>
    <dbReference type="NCBI Taxonomy" id="648752"/>
    <lineage>
        <taxon>Bacteria</taxon>
        <taxon>Bacillati</taxon>
        <taxon>Actinomycetota</taxon>
        <taxon>Actinomycetes</taxon>
        <taxon>Propionibacteriales</taxon>
        <taxon>Actinopolymorphaceae</taxon>
        <taxon>Actinopolymorpha</taxon>
    </lineage>
</organism>
<evidence type="ECO:0000313" key="2">
    <source>
        <dbReference type="EMBL" id="MBE1611881.1"/>
    </source>
</evidence>
<proteinExistence type="predicted"/>
<sequence>MAVRYKVCIDCADPHLLARFWAEALGYVVEDHSTLIKSLLANGVPVEDQVTEIDGRSAWKHAAAVRDPDHPVNPDTGVGQGGRVLFQVVPEVKQVKNRVHLDLHFGPDQVESEVARLCAHGATRLGEGSEGGSRWVVLADPEGNEFCVA</sequence>
<dbReference type="AlphaFoldDB" id="A0A927RP89"/>
<dbReference type="RefSeq" id="WP_192755024.1">
    <property type="nucleotide sequence ID" value="NZ_BAABJL010000176.1"/>
</dbReference>
<evidence type="ECO:0000259" key="1">
    <source>
        <dbReference type="Pfam" id="PF18029"/>
    </source>
</evidence>
<dbReference type="Proteomes" id="UP000638648">
    <property type="component" value="Unassembled WGS sequence"/>
</dbReference>
<dbReference type="InterPro" id="IPR041581">
    <property type="entry name" value="Glyoxalase_6"/>
</dbReference>
<accession>A0A927RP89</accession>
<dbReference type="PANTHER" id="PTHR35908:SF1">
    <property type="entry name" value="CONSERVED PROTEIN"/>
    <property type="match status" value="1"/>
</dbReference>
<dbReference type="PANTHER" id="PTHR35908">
    <property type="entry name" value="HYPOTHETICAL FUSION PROTEIN"/>
    <property type="match status" value="1"/>
</dbReference>
<dbReference type="InterPro" id="IPR029068">
    <property type="entry name" value="Glyas_Bleomycin-R_OHBP_Dase"/>
</dbReference>
<dbReference type="Pfam" id="PF18029">
    <property type="entry name" value="Glyoxalase_6"/>
    <property type="match status" value="1"/>
</dbReference>